<dbReference type="InterPro" id="IPR006108">
    <property type="entry name" value="3HC_DH_C"/>
</dbReference>
<evidence type="ECO:0000313" key="7">
    <source>
        <dbReference type="EMBL" id="RKN15628.1"/>
    </source>
</evidence>
<comment type="caution">
    <text evidence="6">The sequence shown here is derived from an EMBL/GenBank/DDBJ whole genome shotgun (WGS) entry which is preliminary data.</text>
</comment>
<dbReference type="GO" id="GO:0008691">
    <property type="term" value="F:3-hydroxybutyryl-CoA dehydrogenase activity"/>
    <property type="evidence" value="ECO:0007669"/>
    <property type="project" value="TreeGrafter"/>
</dbReference>
<dbReference type="GO" id="GO:0070403">
    <property type="term" value="F:NAD+ binding"/>
    <property type="evidence" value="ECO:0007669"/>
    <property type="project" value="InterPro"/>
</dbReference>
<gene>
    <name evidence="7" type="ORF">D7318_27030</name>
    <name evidence="6" type="ORF">D7319_27625</name>
</gene>
<keyword evidence="8" id="KW-1185">Reference proteome</keyword>
<proteinExistence type="inferred from homology"/>
<dbReference type="EMBL" id="RBDX01000033">
    <property type="protein sequence ID" value="RKN04696.1"/>
    <property type="molecule type" value="Genomic_DNA"/>
</dbReference>
<evidence type="ECO:0000259" key="4">
    <source>
        <dbReference type="Pfam" id="PF00725"/>
    </source>
</evidence>
<dbReference type="EMBL" id="RBDY01000031">
    <property type="protein sequence ID" value="RKN15628.1"/>
    <property type="molecule type" value="Genomic_DNA"/>
</dbReference>
<comment type="pathway">
    <text evidence="1">Lipid metabolism; butanoate metabolism.</text>
</comment>
<dbReference type="SUPFAM" id="SSF48179">
    <property type="entry name" value="6-phosphogluconate dehydrogenase C-terminal domain-like"/>
    <property type="match status" value="2"/>
</dbReference>
<dbReference type="OrthoDB" id="9771883at2"/>
<dbReference type="InterPro" id="IPR006176">
    <property type="entry name" value="3-OHacyl-CoA_DH_NAD-bd"/>
</dbReference>
<dbReference type="SUPFAM" id="SSF51735">
    <property type="entry name" value="NAD(P)-binding Rossmann-fold domains"/>
    <property type="match status" value="2"/>
</dbReference>
<dbReference type="Pfam" id="PF00725">
    <property type="entry name" value="3HCDH"/>
    <property type="match status" value="2"/>
</dbReference>
<dbReference type="InterPro" id="IPR008927">
    <property type="entry name" value="6-PGluconate_DH-like_C_sf"/>
</dbReference>
<sequence length="582" mass="60912">MNASPERGQHPGSVLDDPAVRVVGVVGLGAMGENVLRALGDAGVDVIGVDTDQAVLDRVGTRLGDAAHTVTVTSDLSALARADLVIESVPDRLDIKNAVLRRINDVCPPHTVIATSTTSLPLQHLAIASGRPTRTVALRCFAPPPIGETVDVVGTAATADTTVAKVKALLSRADRAPVAVGAGPRDVANELIFGYLNRAAALYGQRYASREQIDTAMRLGCALPVGPLRMLDLISLDRAAAVLDGLAARTGDDSFRPAPALTELVAGGRLGRKTGHGFYDYDERGEPVTTADAELPGGTAREITRVGIVGSGLMAKGVAELTARAGIPTVIAARTPERAALAVDGVRASLARGVRRGKLTAEAQDAALALIEPTGSLADLADCDLVIEGVAEDMALKRELFGRLDALVRPDAILATVTSSLSVAECAAATGRPDRVVGLHFFNPAPVMRLVELGHTDATGPDTLATAHALCLRLRKTPVVCGDRAGYIVNFLLLPYLNSAMRNLEHSDVSLIEVDAAVERGFGYPMGPFALLDTIGLDVSLAIQRRLHEEFDEPGLAPATLLEQLVDLGHLGRKAGKGLRVY</sequence>
<evidence type="ECO:0000256" key="3">
    <source>
        <dbReference type="ARBA" id="ARBA00023002"/>
    </source>
</evidence>
<evidence type="ECO:0000259" key="5">
    <source>
        <dbReference type="Pfam" id="PF02737"/>
    </source>
</evidence>
<dbReference type="Gene3D" id="1.10.1040.10">
    <property type="entry name" value="N-(1-d-carboxylethyl)-l-norvaline Dehydrogenase, domain 2"/>
    <property type="match status" value="2"/>
</dbReference>
<dbReference type="PANTHER" id="PTHR48075">
    <property type="entry name" value="3-HYDROXYACYL-COA DEHYDROGENASE FAMILY PROTEIN"/>
    <property type="match status" value="1"/>
</dbReference>
<evidence type="ECO:0000313" key="9">
    <source>
        <dbReference type="Proteomes" id="UP000275024"/>
    </source>
</evidence>
<name>A0A3A9WAS0_9ACTN</name>
<dbReference type="RefSeq" id="WP_120699844.1">
    <property type="nucleotide sequence ID" value="NZ_RBDX01000033.1"/>
</dbReference>
<dbReference type="GO" id="GO:0006635">
    <property type="term" value="P:fatty acid beta-oxidation"/>
    <property type="evidence" value="ECO:0007669"/>
    <property type="project" value="TreeGrafter"/>
</dbReference>
<dbReference type="InterPro" id="IPR036291">
    <property type="entry name" value="NAD(P)-bd_dom_sf"/>
</dbReference>
<feature type="domain" description="3-hydroxyacyl-CoA dehydrogenase NAD binding" evidence="5">
    <location>
        <begin position="306"/>
        <end position="483"/>
    </location>
</feature>
<feature type="domain" description="3-hydroxyacyl-CoA dehydrogenase NAD binding" evidence="5">
    <location>
        <begin position="23"/>
        <end position="180"/>
    </location>
</feature>
<evidence type="ECO:0000256" key="1">
    <source>
        <dbReference type="ARBA" id="ARBA00005086"/>
    </source>
</evidence>
<feature type="domain" description="3-hydroxyacyl-CoA dehydrogenase C-terminal" evidence="4">
    <location>
        <begin position="187"/>
        <end position="281"/>
    </location>
</feature>
<organism evidence="6 9">
    <name type="scientific">Streptomyces radicis</name>
    <dbReference type="NCBI Taxonomy" id="1750517"/>
    <lineage>
        <taxon>Bacteria</taxon>
        <taxon>Bacillati</taxon>
        <taxon>Actinomycetota</taxon>
        <taxon>Actinomycetes</taxon>
        <taxon>Kitasatosporales</taxon>
        <taxon>Streptomycetaceae</taxon>
        <taxon>Streptomyces</taxon>
    </lineage>
</organism>
<dbReference type="InterPro" id="IPR013328">
    <property type="entry name" value="6PGD_dom2"/>
</dbReference>
<dbReference type="Proteomes" id="UP000268652">
    <property type="component" value="Unassembled WGS sequence"/>
</dbReference>
<dbReference type="Pfam" id="PF02737">
    <property type="entry name" value="3HCDH_N"/>
    <property type="match status" value="2"/>
</dbReference>
<reference evidence="8 9" key="1">
    <citation type="submission" date="2018-09" db="EMBL/GenBank/DDBJ databases">
        <title>Streptomyces sp. nov. DS1-2, an endophytic actinomycete isolated from roots of Dendrobium scabrilingue.</title>
        <authorList>
            <person name="Kuncharoen N."/>
            <person name="Kudo T."/>
            <person name="Ohkuma M."/>
            <person name="Yuki M."/>
            <person name="Tanasupawat S."/>
        </authorList>
    </citation>
    <scope>NUCLEOTIDE SEQUENCE [LARGE SCALE GENOMIC DNA]</scope>
    <source>
        <strain evidence="6 9">AZ1-7</strain>
        <strain evidence="7 8">DS1-2</strain>
    </source>
</reference>
<keyword evidence="3" id="KW-0560">Oxidoreductase</keyword>
<evidence type="ECO:0000313" key="6">
    <source>
        <dbReference type="EMBL" id="RKN04696.1"/>
    </source>
</evidence>
<accession>A0A3A9WAS0</accession>
<evidence type="ECO:0000313" key="8">
    <source>
        <dbReference type="Proteomes" id="UP000268652"/>
    </source>
</evidence>
<comment type="similarity">
    <text evidence="2">Belongs to the 3-hydroxyacyl-CoA dehydrogenase family.</text>
</comment>
<dbReference type="Proteomes" id="UP000275024">
    <property type="component" value="Unassembled WGS sequence"/>
</dbReference>
<protein>
    <submittedName>
        <fullName evidence="6">3-hydroxyacyl-CoA dehydrogenase family protein</fullName>
    </submittedName>
</protein>
<evidence type="ECO:0000256" key="2">
    <source>
        <dbReference type="ARBA" id="ARBA00009463"/>
    </source>
</evidence>
<dbReference type="FunFam" id="3.40.50.720:FF:000009">
    <property type="entry name" value="Fatty oxidation complex, alpha subunit"/>
    <property type="match status" value="1"/>
</dbReference>
<feature type="domain" description="3-hydroxyacyl-CoA dehydrogenase C-terminal" evidence="4">
    <location>
        <begin position="486"/>
        <end position="579"/>
    </location>
</feature>
<dbReference type="AlphaFoldDB" id="A0A3A9WAS0"/>
<dbReference type="PANTHER" id="PTHR48075:SF9">
    <property type="entry name" value="3-HYDROXYBUTYRYL-COA DEHYDROGENASE"/>
    <property type="match status" value="1"/>
</dbReference>
<dbReference type="Gene3D" id="3.40.50.720">
    <property type="entry name" value="NAD(P)-binding Rossmann-like Domain"/>
    <property type="match status" value="2"/>
</dbReference>